<accession>A0ACB9H0A0</accession>
<organism evidence="1 2">
    <name type="scientific">Cichorium intybus</name>
    <name type="common">Chicory</name>
    <dbReference type="NCBI Taxonomy" id="13427"/>
    <lineage>
        <taxon>Eukaryota</taxon>
        <taxon>Viridiplantae</taxon>
        <taxon>Streptophyta</taxon>
        <taxon>Embryophyta</taxon>
        <taxon>Tracheophyta</taxon>
        <taxon>Spermatophyta</taxon>
        <taxon>Magnoliopsida</taxon>
        <taxon>eudicotyledons</taxon>
        <taxon>Gunneridae</taxon>
        <taxon>Pentapetalae</taxon>
        <taxon>asterids</taxon>
        <taxon>campanulids</taxon>
        <taxon>Asterales</taxon>
        <taxon>Asteraceae</taxon>
        <taxon>Cichorioideae</taxon>
        <taxon>Cichorieae</taxon>
        <taxon>Cichoriinae</taxon>
        <taxon>Cichorium</taxon>
    </lineage>
</organism>
<dbReference type="EMBL" id="CM042009">
    <property type="protein sequence ID" value="KAI3789263.1"/>
    <property type="molecule type" value="Genomic_DNA"/>
</dbReference>
<comment type="caution">
    <text evidence="1">The sequence shown here is derived from an EMBL/GenBank/DDBJ whole genome shotgun (WGS) entry which is preliminary data.</text>
</comment>
<evidence type="ECO:0000313" key="2">
    <source>
        <dbReference type="Proteomes" id="UP001055811"/>
    </source>
</evidence>
<sequence>MGMKKAIVLALISVLLSTSGFFPDQHSLPLRYSSLFSAVGADDGVEDDEDASANPNEGVDDADDGDAPNKGVEDVDELNIEEDAVGFEIENGDGDEDDEVKVDKLEEKVKPDIVDA</sequence>
<dbReference type="Proteomes" id="UP001055811">
    <property type="component" value="Linkage Group LG01"/>
</dbReference>
<name>A0ACB9H0A0_CICIN</name>
<evidence type="ECO:0000313" key="1">
    <source>
        <dbReference type="EMBL" id="KAI3789263.1"/>
    </source>
</evidence>
<proteinExistence type="predicted"/>
<keyword evidence="2" id="KW-1185">Reference proteome</keyword>
<protein>
    <submittedName>
        <fullName evidence="1">Uncharacterized protein</fullName>
    </submittedName>
</protein>
<gene>
    <name evidence="1" type="ORF">L2E82_02055</name>
</gene>
<reference evidence="1 2" key="2">
    <citation type="journal article" date="2022" name="Mol. Ecol. Resour.">
        <title>The genomes of chicory, endive, great burdock and yacon provide insights into Asteraceae paleo-polyploidization history and plant inulin production.</title>
        <authorList>
            <person name="Fan W."/>
            <person name="Wang S."/>
            <person name="Wang H."/>
            <person name="Wang A."/>
            <person name="Jiang F."/>
            <person name="Liu H."/>
            <person name="Zhao H."/>
            <person name="Xu D."/>
            <person name="Zhang Y."/>
        </authorList>
    </citation>
    <scope>NUCLEOTIDE SEQUENCE [LARGE SCALE GENOMIC DNA]</scope>
    <source>
        <strain evidence="2">cv. Punajuju</strain>
        <tissue evidence="1">Leaves</tissue>
    </source>
</reference>
<reference evidence="2" key="1">
    <citation type="journal article" date="2022" name="Mol. Ecol. Resour.">
        <title>The genomes of chicory, endive, great burdock and yacon provide insights into Asteraceae palaeo-polyploidization history and plant inulin production.</title>
        <authorList>
            <person name="Fan W."/>
            <person name="Wang S."/>
            <person name="Wang H."/>
            <person name="Wang A."/>
            <person name="Jiang F."/>
            <person name="Liu H."/>
            <person name="Zhao H."/>
            <person name="Xu D."/>
            <person name="Zhang Y."/>
        </authorList>
    </citation>
    <scope>NUCLEOTIDE SEQUENCE [LARGE SCALE GENOMIC DNA]</scope>
    <source>
        <strain evidence="2">cv. Punajuju</strain>
    </source>
</reference>